<keyword evidence="8" id="KW-0129">CBS domain</keyword>
<keyword evidence="3" id="KW-0479">Metal-binding</keyword>
<dbReference type="SUPFAM" id="SSF75138">
    <property type="entry name" value="HprK N-terminal domain-like"/>
    <property type="match status" value="1"/>
</dbReference>
<dbReference type="Pfam" id="PF01368">
    <property type="entry name" value="DHH"/>
    <property type="match status" value="1"/>
</dbReference>
<dbReference type="AlphaFoldDB" id="A0A1H9RHK6"/>
<evidence type="ECO:0000256" key="4">
    <source>
        <dbReference type="ARBA" id="ARBA00022801"/>
    </source>
</evidence>
<name>A0A1H9RHK6_9FIRM</name>
<dbReference type="PROSITE" id="PS51371">
    <property type="entry name" value="CBS"/>
    <property type="match status" value="1"/>
</dbReference>
<proteinExistence type="predicted"/>
<evidence type="ECO:0000313" key="11">
    <source>
        <dbReference type="Proteomes" id="UP000182471"/>
    </source>
</evidence>
<dbReference type="SMART" id="SM01131">
    <property type="entry name" value="DHHA2"/>
    <property type="match status" value="1"/>
</dbReference>
<evidence type="ECO:0000256" key="3">
    <source>
        <dbReference type="ARBA" id="ARBA00022723"/>
    </source>
</evidence>
<reference evidence="11" key="1">
    <citation type="submission" date="2016-10" db="EMBL/GenBank/DDBJ databases">
        <authorList>
            <person name="Varghese N."/>
            <person name="Submissions S."/>
        </authorList>
    </citation>
    <scope>NUCLEOTIDE SEQUENCE [LARGE SCALE GENOMIC DNA]</scope>
    <source>
        <strain evidence="11">S1b</strain>
    </source>
</reference>
<dbReference type="GO" id="GO:0005737">
    <property type="term" value="C:cytoplasm"/>
    <property type="evidence" value="ECO:0007669"/>
    <property type="project" value="InterPro"/>
</dbReference>
<accession>A0A1H9RHK6</accession>
<dbReference type="NCBIfam" id="NF011443">
    <property type="entry name" value="PRK14869.1-5"/>
    <property type="match status" value="1"/>
</dbReference>
<dbReference type="NCBIfam" id="NF011442">
    <property type="entry name" value="PRK14869.1-4"/>
    <property type="match status" value="1"/>
</dbReference>
<keyword evidence="5" id="KW-0464">Manganese</keyword>
<dbReference type="InterPro" id="IPR038222">
    <property type="entry name" value="DHHA2_dom_sf"/>
</dbReference>
<dbReference type="InterPro" id="IPR028979">
    <property type="entry name" value="Ser_kin/Pase_Hpr-like_N_sf"/>
</dbReference>
<dbReference type="PANTHER" id="PTHR12112:SF22">
    <property type="entry name" value="MANGANESE-DEPENDENT INORGANIC PYROPHOSPHATASE-RELATED"/>
    <property type="match status" value="1"/>
</dbReference>
<dbReference type="Gene3D" id="3.10.310.20">
    <property type="entry name" value="DHHA2 domain"/>
    <property type="match status" value="1"/>
</dbReference>
<dbReference type="Gene3D" id="3.10.580.10">
    <property type="entry name" value="CBS-domain"/>
    <property type="match status" value="1"/>
</dbReference>
<keyword evidence="11" id="KW-1185">Reference proteome</keyword>
<evidence type="ECO:0000256" key="8">
    <source>
        <dbReference type="PROSITE-ProRule" id="PRU00703"/>
    </source>
</evidence>
<gene>
    <name evidence="10" type="ORF">SAMN02910429_00887</name>
</gene>
<dbReference type="SUPFAM" id="SSF64182">
    <property type="entry name" value="DHH phosphoesterases"/>
    <property type="match status" value="1"/>
</dbReference>
<dbReference type="SUPFAM" id="SSF54631">
    <property type="entry name" value="CBS-domain pair"/>
    <property type="match status" value="1"/>
</dbReference>
<evidence type="ECO:0000256" key="7">
    <source>
        <dbReference type="ARBA" id="ARBA00047820"/>
    </source>
</evidence>
<dbReference type="InterPro" id="IPR004097">
    <property type="entry name" value="DHHA2"/>
</dbReference>
<feature type="domain" description="CBS" evidence="9">
    <location>
        <begin position="256"/>
        <end position="313"/>
    </location>
</feature>
<dbReference type="EMBL" id="FOGW01000008">
    <property type="protein sequence ID" value="SER72192.1"/>
    <property type="molecule type" value="Genomic_DNA"/>
</dbReference>
<dbReference type="InterPro" id="IPR000644">
    <property type="entry name" value="CBS_dom"/>
</dbReference>
<keyword evidence="4" id="KW-0378">Hydrolase</keyword>
<dbReference type="Pfam" id="PF00571">
    <property type="entry name" value="CBS"/>
    <property type="match status" value="2"/>
</dbReference>
<evidence type="ECO:0000256" key="5">
    <source>
        <dbReference type="ARBA" id="ARBA00023211"/>
    </source>
</evidence>
<evidence type="ECO:0000256" key="6">
    <source>
        <dbReference type="ARBA" id="ARBA00032535"/>
    </source>
</evidence>
<comment type="cofactor">
    <cofactor evidence="1">
        <name>Mn(2+)</name>
        <dbReference type="ChEBI" id="CHEBI:29035"/>
    </cofactor>
</comment>
<dbReference type="RefSeq" id="WP_027422124.1">
    <property type="nucleotide sequence ID" value="NZ_FOGW01000008.1"/>
</dbReference>
<organism evidence="10 11">
    <name type="scientific">Lachnobacterium bovis</name>
    <dbReference type="NCBI Taxonomy" id="140626"/>
    <lineage>
        <taxon>Bacteria</taxon>
        <taxon>Bacillati</taxon>
        <taxon>Bacillota</taxon>
        <taxon>Clostridia</taxon>
        <taxon>Lachnospirales</taxon>
        <taxon>Lachnospiraceae</taxon>
        <taxon>Lachnobacterium</taxon>
    </lineage>
</organism>
<dbReference type="Pfam" id="PF07085">
    <property type="entry name" value="DRTGG"/>
    <property type="match status" value="1"/>
</dbReference>
<dbReference type="InterPro" id="IPR001667">
    <property type="entry name" value="DDH_dom"/>
</dbReference>
<evidence type="ECO:0000259" key="9">
    <source>
        <dbReference type="PROSITE" id="PS51371"/>
    </source>
</evidence>
<dbReference type="InterPro" id="IPR010766">
    <property type="entry name" value="DRTGG"/>
</dbReference>
<dbReference type="GO" id="GO:0004427">
    <property type="term" value="F:inorganic diphosphate phosphatase activity"/>
    <property type="evidence" value="ECO:0007669"/>
    <property type="project" value="UniProtKB-EC"/>
</dbReference>
<evidence type="ECO:0000256" key="1">
    <source>
        <dbReference type="ARBA" id="ARBA00001936"/>
    </source>
</evidence>
<dbReference type="SMART" id="SM00116">
    <property type="entry name" value="CBS"/>
    <property type="match status" value="2"/>
</dbReference>
<evidence type="ECO:0000313" key="10">
    <source>
        <dbReference type="EMBL" id="SER72192.1"/>
    </source>
</evidence>
<dbReference type="Proteomes" id="UP000182471">
    <property type="component" value="Unassembled WGS sequence"/>
</dbReference>
<dbReference type="InterPro" id="IPR046342">
    <property type="entry name" value="CBS_dom_sf"/>
</dbReference>
<dbReference type="Gene3D" id="3.40.1390.20">
    <property type="entry name" value="HprK N-terminal domain-like"/>
    <property type="match status" value="1"/>
</dbReference>
<dbReference type="PANTHER" id="PTHR12112">
    <property type="entry name" value="BNIP - RELATED"/>
    <property type="match status" value="1"/>
</dbReference>
<protein>
    <recommendedName>
        <fullName evidence="2">inorganic diphosphatase</fullName>
        <ecNumber evidence="2">3.6.1.1</ecNumber>
    </recommendedName>
    <alternativeName>
        <fullName evidence="6">Pyrophosphate phospho-hydrolase</fullName>
    </alternativeName>
</protein>
<comment type="catalytic activity">
    <reaction evidence="7">
        <text>diphosphate + H2O = 2 phosphate + H(+)</text>
        <dbReference type="Rhea" id="RHEA:24576"/>
        <dbReference type="ChEBI" id="CHEBI:15377"/>
        <dbReference type="ChEBI" id="CHEBI:15378"/>
        <dbReference type="ChEBI" id="CHEBI:33019"/>
        <dbReference type="ChEBI" id="CHEBI:43474"/>
        <dbReference type="EC" id="3.6.1.1"/>
    </reaction>
</comment>
<dbReference type="OrthoDB" id="9766150at2"/>
<dbReference type="Pfam" id="PF02833">
    <property type="entry name" value="DHHA2"/>
    <property type="match status" value="1"/>
</dbReference>
<sequence>MEKKKVWVVGHKHPDSDSICSAISYAHLKNAINKNEEVEFEARRAGDVNPETAYVLERFGIEAPELVLDAGSQVKDIKIRKTEGVSSHISIRKAWDMMKDQNVATLPVVNTRNKLEGLIVTGDIAESYMDVYDNETLAIARTQYKNIIETLAGKLLIGNEHGYFVKGKVVIGTATAEVLKDKIESDDLVILSDREDSQLLAIEENCSCIVVSNGFGASEKVLEAAKEKEVVIISTPYDTFTAARLINQSMPIKFFMARENFTTFTLDDLLSDVKKTMSEVRHRDFPVVDDDMNYIGMISRRNLLSFDKKQIILVDHNEKSQALDNIDDAEVVEIIDHHKIGDLQTLAPVYFRNQPLGCTGTIVYQMYKENGVEIEPKIAGLLCSAIISDTLMFRSPTCTPVDKMAGEELAKIAGVEVEELAIKMFEAGSNFAEKTVEEILNQDFKIFHAGDIAFGVDQVSAMGKKQLDEVKARLIPALDDMIAEKKIDMIFVMLTDILTESTDLICGGEGAREIASKAYPNATGDDSLWLEGVVSRKKQLIPSFMASIDA</sequence>
<dbReference type="InterPro" id="IPR038763">
    <property type="entry name" value="DHH_sf"/>
</dbReference>
<dbReference type="GO" id="GO:0046872">
    <property type="term" value="F:metal ion binding"/>
    <property type="evidence" value="ECO:0007669"/>
    <property type="project" value="UniProtKB-KW"/>
</dbReference>
<evidence type="ECO:0000256" key="2">
    <source>
        <dbReference type="ARBA" id="ARBA00012146"/>
    </source>
</evidence>
<dbReference type="EC" id="3.6.1.1" evidence="2"/>